<feature type="binding site" evidence="2">
    <location>
        <position position="80"/>
    </location>
    <ligand>
        <name>substrate</name>
    </ligand>
</feature>
<feature type="binding site" evidence="2">
    <location>
        <position position="119"/>
    </location>
    <ligand>
        <name>substrate</name>
    </ligand>
</feature>
<dbReference type="SUPFAM" id="SSF53254">
    <property type="entry name" value="Phosphoglycerate mutase-like"/>
    <property type="match status" value="1"/>
</dbReference>
<name>G0UAI0_TRYVY</name>
<dbReference type="PANTHER" id="PTHR46192">
    <property type="entry name" value="BROAD-RANGE ACID PHOSPHATASE DET1"/>
    <property type="match status" value="1"/>
</dbReference>
<reference evidence="3" key="1">
    <citation type="journal article" date="2012" name="Proc. Natl. Acad. Sci. U.S.A.">
        <title>Antigenic diversity is generated by distinct evolutionary mechanisms in African trypanosome species.</title>
        <authorList>
            <person name="Jackson A.P."/>
            <person name="Berry A."/>
            <person name="Aslett M."/>
            <person name="Allison H.C."/>
            <person name="Burton P."/>
            <person name="Vavrova-Anderson J."/>
            <person name="Brown R."/>
            <person name="Browne H."/>
            <person name="Corton N."/>
            <person name="Hauser H."/>
            <person name="Gamble J."/>
            <person name="Gilderthorp R."/>
            <person name="Marcello L."/>
            <person name="McQuillan J."/>
            <person name="Otto T.D."/>
            <person name="Quail M.A."/>
            <person name="Sanders M.J."/>
            <person name="van Tonder A."/>
            <person name="Ginger M.L."/>
            <person name="Field M.C."/>
            <person name="Barry J.D."/>
            <person name="Hertz-Fowler C."/>
            <person name="Berriman M."/>
        </authorList>
    </citation>
    <scope>NUCLEOTIDE SEQUENCE</scope>
    <source>
        <strain evidence="3">Y486</strain>
    </source>
</reference>
<dbReference type="VEuPathDB" id="TriTrypDB:TvY486_1102970"/>
<protein>
    <submittedName>
        <fullName evidence="3">Putative glycerolphosphate mutase</fullName>
    </submittedName>
</protein>
<dbReference type="SMART" id="SM00855">
    <property type="entry name" value="PGAM"/>
    <property type="match status" value="1"/>
</dbReference>
<dbReference type="CDD" id="cd07067">
    <property type="entry name" value="HP_PGM_like"/>
    <property type="match status" value="1"/>
</dbReference>
<dbReference type="OMA" id="MRLFCMR"/>
<feature type="binding site" evidence="2">
    <location>
        <begin position="24"/>
        <end position="31"/>
    </location>
    <ligand>
        <name>substrate</name>
    </ligand>
</feature>
<gene>
    <name evidence="3" type="ORF">TVY486_1102970</name>
</gene>
<dbReference type="InterPro" id="IPR001345">
    <property type="entry name" value="PG/BPGM_mutase_AS"/>
</dbReference>
<dbReference type="EMBL" id="HE573027">
    <property type="protein sequence ID" value="CCC52813.1"/>
    <property type="molecule type" value="Genomic_DNA"/>
</dbReference>
<dbReference type="AlphaFoldDB" id="G0UAI0"/>
<accession>G0UAI0</accession>
<dbReference type="InterPro" id="IPR052765">
    <property type="entry name" value="PGM-Related"/>
</dbReference>
<evidence type="ECO:0000313" key="3">
    <source>
        <dbReference type="EMBL" id="CCC52813.1"/>
    </source>
</evidence>
<dbReference type="PROSITE" id="PS00175">
    <property type="entry name" value="PG_MUTASE"/>
    <property type="match status" value="1"/>
</dbReference>
<evidence type="ECO:0000256" key="1">
    <source>
        <dbReference type="PIRSR" id="PIRSR613078-1"/>
    </source>
</evidence>
<dbReference type="GO" id="GO:0003824">
    <property type="term" value="F:catalytic activity"/>
    <property type="evidence" value="ECO:0007669"/>
    <property type="project" value="InterPro"/>
</dbReference>
<feature type="active site" description="Tele-phosphohistidine intermediate" evidence="1">
    <location>
        <position position="25"/>
    </location>
</feature>
<dbReference type="Gene3D" id="3.40.50.1240">
    <property type="entry name" value="Phosphoglycerate mutase-like"/>
    <property type="match status" value="1"/>
</dbReference>
<sequence>MLTRTVVGRARSGRWLPRRLLLIRHGESAANVNRTLYSHVPDWKIPLTERGRAQAFDCGKRLRNIVKDERLYVYYSPYVRARQTLEEVRKSLLPSQVQGEREDERLREQEMGNFQPIDKMDDTWGERNKFGRAYYRFPDGESSADVGDRLSRFFDVLVREQLELNSLSVRTQLHDCHPDAAGDHIGGLPYDSPCIEEDNVVIVSHGLLIRLFIGRWFCAPVEVFERMRNPPNCGIVVLERSDTGRLVLTSASKSLFGSDPLLDKMRFDGRDNIELYRQMFTEIRGEDDSTGFSPEDNGP</sequence>
<dbReference type="Pfam" id="PF00300">
    <property type="entry name" value="His_Phos_1"/>
    <property type="match status" value="2"/>
</dbReference>
<feature type="active site" description="Proton donor/acceptor" evidence="1">
    <location>
        <position position="108"/>
    </location>
</feature>
<dbReference type="InterPro" id="IPR029033">
    <property type="entry name" value="His_PPase_superfam"/>
</dbReference>
<evidence type="ECO:0000256" key="2">
    <source>
        <dbReference type="PIRSR" id="PIRSR613078-2"/>
    </source>
</evidence>
<dbReference type="InterPro" id="IPR013078">
    <property type="entry name" value="His_Pase_superF_clade-1"/>
</dbReference>
<proteinExistence type="predicted"/>
<organism evidence="3">
    <name type="scientific">Trypanosoma vivax (strain Y486)</name>
    <dbReference type="NCBI Taxonomy" id="1055687"/>
    <lineage>
        <taxon>Eukaryota</taxon>
        <taxon>Discoba</taxon>
        <taxon>Euglenozoa</taxon>
        <taxon>Kinetoplastea</taxon>
        <taxon>Metakinetoplastina</taxon>
        <taxon>Trypanosomatida</taxon>
        <taxon>Trypanosomatidae</taxon>
        <taxon>Trypanosoma</taxon>
        <taxon>Duttonella</taxon>
    </lineage>
</organism>